<evidence type="ECO:0000313" key="2">
    <source>
        <dbReference type="Proteomes" id="UP000001542"/>
    </source>
</evidence>
<organism evidence="1 2">
    <name type="scientific">Trichomonas vaginalis (strain ATCC PRA-98 / G3)</name>
    <dbReference type="NCBI Taxonomy" id="412133"/>
    <lineage>
        <taxon>Eukaryota</taxon>
        <taxon>Metamonada</taxon>
        <taxon>Parabasalia</taxon>
        <taxon>Trichomonadida</taxon>
        <taxon>Trichomonadidae</taxon>
        <taxon>Trichomonas</taxon>
    </lineage>
</organism>
<gene>
    <name evidence="1" type="ORF">TVAG_340260</name>
</gene>
<dbReference type="VEuPathDB" id="TrichDB:TVAG_340260"/>
<dbReference type="EMBL" id="DS113413">
    <property type="protein sequence ID" value="EAY06848.1"/>
    <property type="molecule type" value="Genomic_DNA"/>
</dbReference>
<dbReference type="VEuPathDB" id="TrichDB:TVAGG3_0979940"/>
<name>A2EKE0_TRIV3</name>
<sequence>MLALFGIFIQEFTLPTYKIQKITCETTDEFTLTPKDTTQSGVFYSLLGNIQKTGETDSNFMYAVSSGQKLSFTGQGNFEIAFIPVNLLEHPGYCIISDLQPGDYNHYKQIPI</sequence>
<dbReference type="RefSeq" id="XP_001319071.1">
    <property type="nucleotide sequence ID" value="XM_001319036.1"/>
</dbReference>
<reference evidence="1" key="2">
    <citation type="journal article" date="2007" name="Science">
        <title>Draft genome sequence of the sexually transmitted pathogen Trichomonas vaginalis.</title>
        <authorList>
            <person name="Carlton J.M."/>
            <person name="Hirt R.P."/>
            <person name="Silva J.C."/>
            <person name="Delcher A.L."/>
            <person name="Schatz M."/>
            <person name="Zhao Q."/>
            <person name="Wortman J.R."/>
            <person name="Bidwell S.L."/>
            <person name="Alsmark U.C.M."/>
            <person name="Besteiro S."/>
            <person name="Sicheritz-Ponten T."/>
            <person name="Noel C.J."/>
            <person name="Dacks J.B."/>
            <person name="Foster P.G."/>
            <person name="Simillion C."/>
            <person name="Van de Peer Y."/>
            <person name="Miranda-Saavedra D."/>
            <person name="Barton G.J."/>
            <person name="Westrop G.D."/>
            <person name="Mueller S."/>
            <person name="Dessi D."/>
            <person name="Fiori P.L."/>
            <person name="Ren Q."/>
            <person name="Paulsen I."/>
            <person name="Zhang H."/>
            <person name="Bastida-Corcuera F.D."/>
            <person name="Simoes-Barbosa A."/>
            <person name="Brown M.T."/>
            <person name="Hayes R.D."/>
            <person name="Mukherjee M."/>
            <person name="Okumura C.Y."/>
            <person name="Schneider R."/>
            <person name="Smith A.J."/>
            <person name="Vanacova S."/>
            <person name="Villalvazo M."/>
            <person name="Haas B.J."/>
            <person name="Pertea M."/>
            <person name="Feldblyum T.V."/>
            <person name="Utterback T.R."/>
            <person name="Shu C.L."/>
            <person name="Osoegawa K."/>
            <person name="de Jong P.J."/>
            <person name="Hrdy I."/>
            <person name="Horvathova L."/>
            <person name="Zubacova Z."/>
            <person name="Dolezal P."/>
            <person name="Malik S.B."/>
            <person name="Logsdon J.M. Jr."/>
            <person name="Henze K."/>
            <person name="Gupta A."/>
            <person name="Wang C.C."/>
            <person name="Dunne R.L."/>
            <person name="Upcroft J.A."/>
            <person name="Upcroft P."/>
            <person name="White O."/>
            <person name="Salzberg S.L."/>
            <person name="Tang P."/>
            <person name="Chiu C.-H."/>
            <person name="Lee Y.-S."/>
            <person name="Embley T.M."/>
            <person name="Coombs G.H."/>
            <person name="Mottram J.C."/>
            <person name="Tachezy J."/>
            <person name="Fraser-Liggett C.M."/>
            <person name="Johnson P.J."/>
        </authorList>
    </citation>
    <scope>NUCLEOTIDE SEQUENCE [LARGE SCALE GENOMIC DNA]</scope>
    <source>
        <strain evidence="1">G3</strain>
    </source>
</reference>
<proteinExistence type="predicted"/>
<protein>
    <submittedName>
        <fullName evidence="1">Uncharacterized protein</fullName>
    </submittedName>
</protein>
<dbReference type="Proteomes" id="UP000001542">
    <property type="component" value="Unassembled WGS sequence"/>
</dbReference>
<keyword evidence="2" id="KW-1185">Reference proteome</keyword>
<evidence type="ECO:0000313" key="1">
    <source>
        <dbReference type="EMBL" id="EAY06848.1"/>
    </source>
</evidence>
<dbReference type="AlphaFoldDB" id="A2EKE0"/>
<dbReference type="KEGG" id="tva:4764735"/>
<accession>A2EKE0</accession>
<reference evidence="1" key="1">
    <citation type="submission" date="2006-10" db="EMBL/GenBank/DDBJ databases">
        <authorList>
            <person name="Amadeo P."/>
            <person name="Zhao Q."/>
            <person name="Wortman J."/>
            <person name="Fraser-Liggett C."/>
            <person name="Carlton J."/>
        </authorList>
    </citation>
    <scope>NUCLEOTIDE SEQUENCE</scope>
    <source>
        <strain evidence="1">G3</strain>
    </source>
</reference>
<dbReference type="InParanoid" id="A2EKE0"/>
<dbReference type="SMR" id="A2EKE0"/>